<evidence type="ECO:0000256" key="1">
    <source>
        <dbReference type="SAM" id="MobiDB-lite"/>
    </source>
</evidence>
<evidence type="ECO:0000313" key="3">
    <source>
        <dbReference type="EMBL" id="GMH87339.1"/>
    </source>
</evidence>
<keyword evidence="4" id="KW-1185">Reference proteome</keyword>
<dbReference type="SMART" id="SM00516">
    <property type="entry name" value="SEC14"/>
    <property type="match status" value="1"/>
</dbReference>
<dbReference type="PANTHER" id="PTHR45657:SF1">
    <property type="entry name" value="CRAL-TRIO DOMAIN-CONTAINING PROTEIN YKL091C-RELATED"/>
    <property type="match status" value="1"/>
</dbReference>
<gene>
    <name evidence="3" type="ORF">TrVE_jg12450</name>
</gene>
<proteinExistence type="predicted"/>
<dbReference type="PANTHER" id="PTHR45657">
    <property type="entry name" value="CRAL-TRIO DOMAIN-CONTAINING PROTEIN YKL091C-RELATED"/>
    <property type="match status" value="1"/>
</dbReference>
<evidence type="ECO:0000313" key="4">
    <source>
        <dbReference type="Proteomes" id="UP001165160"/>
    </source>
</evidence>
<sequence length="314" mass="35614">MSEDTHALPEFKPLTDVEKGIYKKLEDDIPNLHFLSETLIFQCIRGWETEDNRYDATVENVKRIIAFRQKARCTELLSEPSEDVDFFLEHWGSEIYGEDVHGHYFWLEQVTTIHAPELLGRFDDEHMKDTRSVLMEALEVKKGNAIATSVNTPHKHIYVMDLSGVTFGHFSSSVKRVVKNVIVEMGNLYPESVHKMFFVNAPFVFRAIWGMITPWLHPVTKEKTYILGGGEKLLKEFEAAGIPRASVPKVLGGQAEPISLKSLIEGWRVSGAPVTPPAIKTEVEKEVEKEEEGQKEEEVQKEMVEEGEGGKSES</sequence>
<dbReference type="AlphaFoldDB" id="A0A9W7BI40"/>
<accession>A0A9W7BI40</accession>
<evidence type="ECO:0000259" key="2">
    <source>
        <dbReference type="PROSITE" id="PS50191"/>
    </source>
</evidence>
<reference evidence="4" key="1">
    <citation type="journal article" date="2023" name="Commun. Biol.">
        <title>Genome analysis of Parmales, the sister group of diatoms, reveals the evolutionary specialization of diatoms from phago-mixotrophs to photoautotrophs.</title>
        <authorList>
            <person name="Ban H."/>
            <person name="Sato S."/>
            <person name="Yoshikawa S."/>
            <person name="Yamada K."/>
            <person name="Nakamura Y."/>
            <person name="Ichinomiya M."/>
            <person name="Sato N."/>
            <person name="Blanc-Mathieu R."/>
            <person name="Endo H."/>
            <person name="Kuwata A."/>
            <person name="Ogata H."/>
        </authorList>
    </citation>
    <scope>NUCLEOTIDE SEQUENCE [LARGE SCALE GENOMIC DNA]</scope>
    <source>
        <strain evidence="4">NIES 3699</strain>
    </source>
</reference>
<dbReference type="SUPFAM" id="SSF52087">
    <property type="entry name" value="CRAL/TRIO domain"/>
    <property type="match status" value="1"/>
</dbReference>
<dbReference type="Proteomes" id="UP001165160">
    <property type="component" value="Unassembled WGS sequence"/>
</dbReference>
<dbReference type="InterPro" id="IPR051026">
    <property type="entry name" value="PI/PC_transfer"/>
</dbReference>
<dbReference type="InterPro" id="IPR036865">
    <property type="entry name" value="CRAL-TRIO_dom_sf"/>
</dbReference>
<comment type="caution">
    <text evidence="3">The sequence shown here is derived from an EMBL/GenBank/DDBJ whole genome shotgun (WGS) entry which is preliminary data.</text>
</comment>
<dbReference type="CDD" id="cd00170">
    <property type="entry name" value="SEC14"/>
    <property type="match status" value="1"/>
</dbReference>
<protein>
    <recommendedName>
        <fullName evidence="2">CRAL-TRIO domain-containing protein</fullName>
    </recommendedName>
</protein>
<dbReference type="Pfam" id="PF00650">
    <property type="entry name" value="CRAL_TRIO"/>
    <property type="match status" value="1"/>
</dbReference>
<name>A0A9W7BI40_9STRA</name>
<feature type="domain" description="CRAL-TRIO" evidence="2">
    <location>
        <begin position="83"/>
        <end position="259"/>
    </location>
</feature>
<dbReference type="Gene3D" id="3.40.525.10">
    <property type="entry name" value="CRAL-TRIO lipid binding domain"/>
    <property type="match status" value="1"/>
</dbReference>
<feature type="region of interest" description="Disordered" evidence="1">
    <location>
        <begin position="271"/>
        <end position="314"/>
    </location>
</feature>
<dbReference type="PROSITE" id="PS50191">
    <property type="entry name" value="CRAL_TRIO"/>
    <property type="match status" value="1"/>
</dbReference>
<dbReference type="InterPro" id="IPR001251">
    <property type="entry name" value="CRAL-TRIO_dom"/>
</dbReference>
<organism evidence="3 4">
    <name type="scientific">Triparma verrucosa</name>
    <dbReference type="NCBI Taxonomy" id="1606542"/>
    <lineage>
        <taxon>Eukaryota</taxon>
        <taxon>Sar</taxon>
        <taxon>Stramenopiles</taxon>
        <taxon>Ochrophyta</taxon>
        <taxon>Bolidophyceae</taxon>
        <taxon>Parmales</taxon>
        <taxon>Triparmaceae</taxon>
        <taxon>Triparma</taxon>
    </lineage>
</organism>
<feature type="compositionally biased region" description="Basic and acidic residues" evidence="1">
    <location>
        <begin position="296"/>
        <end position="314"/>
    </location>
</feature>
<dbReference type="EMBL" id="BRXX01000071">
    <property type="protein sequence ID" value="GMH87339.1"/>
    <property type="molecule type" value="Genomic_DNA"/>
</dbReference>